<evidence type="ECO:0000256" key="7">
    <source>
        <dbReference type="SAM" id="Coils"/>
    </source>
</evidence>
<feature type="compositionally biased region" description="Low complexity" evidence="8">
    <location>
        <begin position="495"/>
        <end position="520"/>
    </location>
</feature>
<dbReference type="InterPro" id="IPR003594">
    <property type="entry name" value="HATPase_dom"/>
</dbReference>
<dbReference type="SUPFAM" id="SSF55874">
    <property type="entry name" value="ATPase domain of HSP90 chaperone/DNA topoisomerase II/histidine kinase"/>
    <property type="match status" value="1"/>
</dbReference>
<dbReference type="InterPro" id="IPR050980">
    <property type="entry name" value="2C_sensor_his_kinase"/>
</dbReference>
<dbReference type="Gene3D" id="3.30.565.10">
    <property type="entry name" value="Histidine kinase-like ATPase, C-terminal domain"/>
    <property type="match status" value="1"/>
</dbReference>
<evidence type="ECO:0000256" key="9">
    <source>
        <dbReference type="SAM" id="Phobius"/>
    </source>
</evidence>
<feature type="transmembrane region" description="Helical" evidence="9">
    <location>
        <begin position="34"/>
        <end position="57"/>
    </location>
</feature>
<dbReference type="EMBL" id="CP063196">
    <property type="protein sequence ID" value="UOE18839.1"/>
    <property type="molecule type" value="Genomic_DNA"/>
</dbReference>
<feature type="transmembrane region" description="Helical" evidence="9">
    <location>
        <begin position="170"/>
        <end position="192"/>
    </location>
</feature>
<evidence type="ECO:0000313" key="12">
    <source>
        <dbReference type="Proteomes" id="UP000265719"/>
    </source>
</evidence>
<dbReference type="KEGG" id="thao:NI17_018990"/>
<dbReference type="Proteomes" id="UP000265719">
    <property type="component" value="Chromosome"/>
</dbReference>
<gene>
    <name evidence="11" type="ORF">NI17_018990</name>
</gene>
<dbReference type="PANTHER" id="PTHR44936">
    <property type="entry name" value="SENSOR PROTEIN CREC"/>
    <property type="match status" value="1"/>
</dbReference>
<evidence type="ECO:0000256" key="3">
    <source>
        <dbReference type="ARBA" id="ARBA00022553"/>
    </source>
</evidence>
<keyword evidence="3" id="KW-0597">Phosphoprotein</keyword>
<reference evidence="11" key="1">
    <citation type="submission" date="2020-10" db="EMBL/GenBank/DDBJ databases">
        <title>De novo genome project of the cellulose decomposer Thermobifida halotolerans type strain.</title>
        <authorList>
            <person name="Nagy I."/>
            <person name="Horvath B."/>
            <person name="Kukolya J."/>
            <person name="Nagy I."/>
            <person name="Orsini M."/>
        </authorList>
    </citation>
    <scope>NUCLEOTIDE SEQUENCE</scope>
    <source>
        <strain evidence="11">DSM 44931</strain>
    </source>
</reference>
<dbReference type="GO" id="GO:0000160">
    <property type="term" value="P:phosphorelay signal transduction system"/>
    <property type="evidence" value="ECO:0007669"/>
    <property type="project" value="UniProtKB-KW"/>
</dbReference>
<evidence type="ECO:0000256" key="2">
    <source>
        <dbReference type="ARBA" id="ARBA00012438"/>
    </source>
</evidence>
<evidence type="ECO:0000259" key="10">
    <source>
        <dbReference type="PROSITE" id="PS50109"/>
    </source>
</evidence>
<feature type="transmembrane region" description="Helical" evidence="9">
    <location>
        <begin position="69"/>
        <end position="89"/>
    </location>
</feature>
<dbReference type="PANTHER" id="PTHR44936:SF9">
    <property type="entry name" value="SENSOR PROTEIN CREC"/>
    <property type="match status" value="1"/>
</dbReference>
<feature type="transmembrane region" description="Helical" evidence="9">
    <location>
        <begin position="95"/>
        <end position="117"/>
    </location>
</feature>
<dbReference type="AlphaFoldDB" id="A0AA97M358"/>
<feature type="coiled-coil region" evidence="7">
    <location>
        <begin position="255"/>
        <end position="282"/>
    </location>
</feature>
<organism evidence="11 12">
    <name type="scientific">Thermobifida halotolerans</name>
    <dbReference type="NCBI Taxonomy" id="483545"/>
    <lineage>
        <taxon>Bacteria</taxon>
        <taxon>Bacillati</taxon>
        <taxon>Actinomycetota</taxon>
        <taxon>Actinomycetes</taxon>
        <taxon>Streptosporangiales</taxon>
        <taxon>Nocardiopsidaceae</taxon>
        <taxon>Thermobifida</taxon>
    </lineage>
</organism>
<feature type="transmembrane region" description="Helical" evidence="9">
    <location>
        <begin position="138"/>
        <end position="158"/>
    </location>
</feature>
<name>A0AA97M358_9ACTN</name>
<dbReference type="CDD" id="cd00075">
    <property type="entry name" value="HATPase"/>
    <property type="match status" value="1"/>
</dbReference>
<keyword evidence="9" id="KW-0472">Membrane</keyword>
<evidence type="ECO:0000313" key="11">
    <source>
        <dbReference type="EMBL" id="UOE18839.1"/>
    </source>
</evidence>
<evidence type="ECO:0000256" key="1">
    <source>
        <dbReference type="ARBA" id="ARBA00000085"/>
    </source>
</evidence>
<evidence type="ECO:0000256" key="8">
    <source>
        <dbReference type="SAM" id="MobiDB-lite"/>
    </source>
</evidence>
<keyword evidence="9" id="KW-0812">Transmembrane</keyword>
<dbReference type="EC" id="2.7.13.3" evidence="2"/>
<dbReference type="SMART" id="SM00387">
    <property type="entry name" value="HATPase_c"/>
    <property type="match status" value="1"/>
</dbReference>
<dbReference type="PRINTS" id="PR00344">
    <property type="entry name" value="BCTRLSENSOR"/>
</dbReference>
<feature type="domain" description="Histidine kinase" evidence="10">
    <location>
        <begin position="278"/>
        <end position="478"/>
    </location>
</feature>
<dbReference type="InterPro" id="IPR005467">
    <property type="entry name" value="His_kinase_dom"/>
</dbReference>
<evidence type="ECO:0000256" key="6">
    <source>
        <dbReference type="ARBA" id="ARBA00023012"/>
    </source>
</evidence>
<evidence type="ECO:0000256" key="5">
    <source>
        <dbReference type="ARBA" id="ARBA00022777"/>
    </source>
</evidence>
<dbReference type="InterPro" id="IPR004358">
    <property type="entry name" value="Sig_transdc_His_kin-like_C"/>
</dbReference>
<proteinExistence type="predicted"/>
<protein>
    <recommendedName>
        <fullName evidence="2">histidine kinase</fullName>
        <ecNumber evidence="2">2.7.13.3</ecNumber>
    </recommendedName>
</protein>
<keyword evidence="6" id="KW-0902">Two-component regulatory system</keyword>
<dbReference type="GO" id="GO:0004673">
    <property type="term" value="F:protein histidine kinase activity"/>
    <property type="evidence" value="ECO:0007669"/>
    <property type="project" value="UniProtKB-EC"/>
</dbReference>
<dbReference type="Pfam" id="PF02518">
    <property type="entry name" value="HATPase_c"/>
    <property type="match status" value="1"/>
</dbReference>
<sequence>MRRLVMESAVLLALVVGGALLLSSLEIWLPLSSGAMATLAMFAAATAVAAGFAAELVSRLSEQPSLRRIAAAMMLYGMVVIPTTASGLATATVDTIVVATIRHTATLLTIGLLLLAVAPFDRPRPWPVRPLRTPATGLRGLLIAVVCSFAAGVAAAAFPETAYSMIRSPVLLYGTALLWLNVGLATLVTGVLQRRRVLVWLGFGQLSVVMGHAPRFWNGDPLLYSPLMVPGVRALGTTLILLAVLQIAYRTYQRFQLDRERLAEAEAEAVEARQRLSTQAHELRNALAGVDGAAQLLTMDDPEGRIDRAALSAALSAELNRMRAMLSPRSEQARRESTRLRPLLEQMVLIRRGNGTRIDLTVESDPVVAVPQDVIAQVVTNILANCERHAPGAHVWVEAHLLGDTVRVRVQDDGPGIPPGQEREVMRRGVKGSGSVGEGIGLAVCRELVVEHGGRLRLAPSRPDRPGCVVLIDLPVKSRSAQEPEPGRRGHRGASARGSGRSSEPSTTSTTSIGSGNVEP</sequence>
<dbReference type="RefSeq" id="WP_084012615.1">
    <property type="nucleotide sequence ID" value="NZ_CP063196.1"/>
</dbReference>
<dbReference type="PROSITE" id="PS50109">
    <property type="entry name" value="HIS_KIN"/>
    <property type="match status" value="1"/>
</dbReference>
<keyword evidence="7" id="KW-0175">Coiled coil</keyword>
<feature type="transmembrane region" description="Helical" evidence="9">
    <location>
        <begin position="234"/>
        <end position="252"/>
    </location>
</feature>
<feature type="region of interest" description="Disordered" evidence="8">
    <location>
        <begin position="413"/>
        <end position="432"/>
    </location>
</feature>
<keyword evidence="5 11" id="KW-0418">Kinase</keyword>
<feature type="transmembrane region" description="Helical" evidence="9">
    <location>
        <begin position="197"/>
        <end position="214"/>
    </location>
</feature>
<feature type="region of interest" description="Disordered" evidence="8">
    <location>
        <begin position="475"/>
        <end position="520"/>
    </location>
</feature>
<dbReference type="InterPro" id="IPR036890">
    <property type="entry name" value="HATPase_C_sf"/>
</dbReference>
<accession>A0AA97M358</accession>
<keyword evidence="4" id="KW-0808">Transferase</keyword>
<comment type="catalytic activity">
    <reaction evidence="1">
        <text>ATP + protein L-histidine = ADP + protein N-phospho-L-histidine.</text>
        <dbReference type="EC" id="2.7.13.3"/>
    </reaction>
</comment>
<keyword evidence="12" id="KW-1185">Reference proteome</keyword>
<evidence type="ECO:0000256" key="4">
    <source>
        <dbReference type="ARBA" id="ARBA00022679"/>
    </source>
</evidence>
<keyword evidence="9" id="KW-1133">Transmembrane helix</keyword>